<keyword evidence="2" id="KW-0812">Transmembrane</keyword>
<evidence type="ECO:0000313" key="4">
    <source>
        <dbReference type="Proteomes" id="UP000887229"/>
    </source>
</evidence>
<gene>
    <name evidence="3" type="ORF">F5Z01DRAFT_674620</name>
</gene>
<dbReference type="AlphaFoldDB" id="A0A9P7ZKR1"/>
<dbReference type="OrthoDB" id="10412856at2759"/>
<evidence type="ECO:0000256" key="1">
    <source>
        <dbReference type="SAM" id="MobiDB-lite"/>
    </source>
</evidence>
<name>A0A9P7ZKR1_9HYPO</name>
<dbReference type="GeneID" id="70295964"/>
<accession>A0A9P7ZKR1</accession>
<feature type="compositionally biased region" description="Basic and acidic residues" evidence="1">
    <location>
        <begin position="67"/>
        <end position="76"/>
    </location>
</feature>
<keyword evidence="4" id="KW-1185">Reference proteome</keyword>
<keyword evidence="2" id="KW-0472">Membrane</keyword>
<evidence type="ECO:0000313" key="3">
    <source>
        <dbReference type="EMBL" id="KAG9253736.1"/>
    </source>
</evidence>
<protein>
    <submittedName>
        <fullName evidence="3">Uncharacterized protein</fullName>
    </submittedName>
</protein>
<feature type="transmembrane region" description="Helical" evidence="2">
    <location>
        <begin position="22"/>
        <end position="55"/>
    </location>
</feature>
<dbReference type="Proteomes" id="UP000887229">
    <property type="component" value="Unassembled WGS sequence"/>
</dbReference>
<proteinExistence type="predicted"/>
<evidence type="ECO:0000256" key="2">
    <source>
        <dbReference type="SAM" id="Phobius"/>
    </source>
</evidence>
<dbReference type="EMBL" id="MU251256">
    <property type="protein sequence ID" value="KAG9253736.1"/>
    <property type="molecule type" value="Genomic_DNA"/>
</dbReference>
<organism evidence="3 4">
    <name type="scientific">Emericellopsis atlantica</name>
    <dbReference type="NCBI Taxonomy" id="2614577"/>
    <lineage>
        <taxon>Eukaryota</taxon>
        <taxon>Fungi</taxon>
        <taxon>Dikarya</taxon>
        <taxon>Ascomycota</taxon>
        <taxon>Pezizomycotina</taxon>
        <taxon>Sordariomycetes</taxon>
        <taxon>Hypocreomycetidae</taxon>
        <taxon>Hypocreales</taxon>
        <taxon>Bionectriaceae</taxon>
        <taxon>Emericellopsis</taxon>
    </lineage>
</organism>
<comment type="caution">
    <text evidence="3">The sequence shown here is derived from an EMBL/GenBank/DDBJ whole genome shotgun (WGS) entry which is preliminary data.</text>
</comment>
<dbReference type="RefSeq" id="XP_046117660.1">
    <property type="nucleotide sequence ID" value="XM_046265061.1"/>
</dbReference>
<reference evidence="3" key="1">
    <citation type="journal article" date="2021" name="IMA Fungus">
        <title>Genomic characterization of three marine fungi, including Emericellopsis atlantica sp. nov. with signatures of a generalist lifestyle and marine biomass degradation.</title>
        <authorList>
            <person name="Hagestad O.C."/>
            <person name="Hou L."/>
            <person name="Andersen J.H."/>
            <person name="Hansen E.H."/>
            <person name="Altermark B."/>
            <person name="Li C."/>
            <person name="Kuhnert E."/>
            <person name="Cox R.J."/>
            <person name="Crous P.W."/>
            <person name="Spatafora J.W."/>
            <person name="Lail K."/>
            <person name="Amirebrahimi M."/>
            <person name="Lipzen A."/>
            <person name="Pangilinan J."/>
            <person name="Andreopoulos W."/>
            <person name="Hayes R.D."/>
            <person name="Ng V."/>
            <person name="Grigoriev I.V."/>
            <person name="Jackson S.A."/>
            <person name="Sutton T.D.S."/>
            <person name="Dobson A.D.W."/>
            <person name="Rama T."/>
        </authorList>
    </citation>
    <scope>NUCLEOTIDE SEQUENCE</scope>
    <source>
        <strain evidence="3">TS7</strain>
    </source>
</reference>
<feature type="region of interest" description="Disordered" evidence="1">
    <location>
        <begin position="62"/>
        <end position="96"/>
    </location>
</feature>
<keyword evidence="2" id="KW-1133">Transmembrane helix</keyword>
<sequence length="96" mass="10885">MAGSTDDAAWTLAKLPIPSYQIFVRYICFACAGIGLLFILPFLFLIVLDIVLWIWRTCFNSKKHRPNEHQPDERLPDGATTTAVDDSKGHHRSSMH</sequence>